<dbReference type="OrthoDB" id="10449528at2759"/>
<dbReference type="EMBL" id="PNBA02000014">
    <property type="protein sequence ID" value="KAG6402303.1"/>
    <property type="molecule type" value="Genomic_DNA"/>
</dbReference>
<evidence type="ECO:0000313" key="3">
    <source>
        <dbReference type="EMBL" id="KAG6402303.1"/>
    </source>
</evidence>
<dbReference type="AlphaFoldDB" id="A0A8X8WYA2"/>
<dbReference type="PANTHER" id="PTHR46215:SF15">
    <property type="entry name" value="DIRIGENT PROTEIN 24"/>
    <property type="match status" value="1"/>
</dbReference>
<dbReference type="InterPro" id="IPR004265">
    <property type="entry name" value="Dirigent"/>
</dbReference>
<reference evidence="3" key="1">
    <citation type="submission" date="2018-01" db="EMBL/GenBank/DDBJ databases">
        <authorList>
            <person name="Mao J.F."/>
        </authorList>
    </citation>
    <scope>NUCLEOTIDE SEQUENCE</scope>
    <source>
        <strain evidence="3">Huo1</strain>
        <tissue evidence="3">Leaf</tissue>
    </source>
</reference>
<dbReference type="Pfam" id="PF03018">
    <property type="entry name" value="Dirigent"/>
    <property type="match status" value="1"/>
</dbReference>
<dbReference type="GO" id="GO:0048046">
    <property type="term" value="C:apoplast"/>
    <property type="evidence" value="ECO:0007669"/>
    <property type="project" value="UniProtKB-SubCell"/>
</dbReference>
<feature type="signal peptide" evidence="1">
    <location>
        <begin position="1"/>
        <end position="19"/>
    </location>
</feature>
<dbReference type="PANTHER" id="PTHR46215">
    <property type="entry name" value="DIRIGENT PROTEIN 24-RELATED"/>
    <property type="match status" value="1"/>
</dbReference>
<name>A0A8X8WYA2_SALSN</name>
<feature type="compositionally biased region" description="Low complexity" evidence="2">
    <location>
        <begin position="81"/>
        <end position="127"/>
    </location>
</feature>
<evidence type="ECO:0000256" key="2">
    <source>
        <dbReference type="SAM" id="MobiDB-lite"/>
    </source>
</evidence>
<organism evidence="3">
    <name type="scientific">Salvia splendens</name>
    <name type="common">Scarlet sage</name>
    <dbReference type="NCBI Taxonomy" id="180675"/>
    <lineage>
        <taxon>Eukaryota</taxon>
        <taxon>Viridiplantae</taxon>
        <taxon>Streptophyta</taxon>
        <taxon>Embryophyta</taxon>
        <taxon>Tracheophyta</taxon>
        <taxon>Spermatophyta</taxon>
        <taxon>Magnoliopsida</taxon>
        <taxon>eudicotyledons</taxon>
        <taxon>Gunneridae</taxon>
        <taxon>Pentapetalae</taxon>
        <taxon>asterids</taxon>
        <taxon>lamiids</taxon>
        <taxon>Lamiales</taxon>
        <taxon>Lamiaceae</taxon>
        <taxon>Nepetoideae</taxon>
        <taxon>Mentheae</taxon>
        <taxon>Salviinae</taxon>
        <taxon>Salvia</taxon>
        <taxon>Salvia subgen. Calosphace</taxon>
        <taxon>core Calosphace</taxon>
    </lineage>
</organism>
<comment type="similarity">
    <text evidence="1">Belongs to the plant dirigent protein family.</text>
</comment>
<protein>
    <recommendedName>
        <fullName evidence="1">Dirigent protein</fullName>
    </recommendedName>
</protein>
<proteinExistence type="inferred from homology"/>
<dbReference type="Proteomes" id="UP000298416">
    <property type="component" value="Unassembled WGS sequence"/>
</dbReference>
<feature type="compositionally biased region" description="Polar residues" evidence="2">
    <location>
        <begin position="71"/>
        <end position="80"/>
    </location>
</feature>
<feature type="region of interest" description="Disordered" evidence="2">
    <location>
        <begin position="60"/>
        <end position="141"/>
    </location>
</feature>
<comment type="caution">
    <text evidence="3">The sequence shown here is derived from an EMBL/GenBank/DDBJ whole genome shotgun (WGS) entry which is preliminary data.</text>
</comment>
<keyword evidence="1" id="KW-0964">Secreted</keyword>
<keyword evidence="4" id="KW-1185">Reference proteome</keyword>
<evidence type="ECO:0000256" key="1">
    <source>
        <dbReference type="RuleBase" id="RU363099"/>
    </source>
</evidence>
<feature type="region of interest" description="Disordered" evidence="2">
    <location>
        <begin position="158"/>
        <end position="178"/>
    </location>
</feature>
<gene>
    <name evidence="3" type="ORF">SASPL_139181</name>
</gene>
<feature type="compositionally biased region" description="Low complexity" evidence="2">
    <location>
        <begin position="164"/>
        <end position="174"/>
    </location>
</feature>
<keyword evidence="1" id="KW-0732">Signal</keyword>
<comment type="subcellular location">
    <subcellularLocation>
        <location evidence="1">Secreted</location>
        <location evidence="1">Extracellular space</location>
        <location evidence="1">Apoplast</location>
    </subcellularLocation>
</comment>
<comment type="subunit">
    <text evidence="1">Homodimer.</text>
</comment>
<feature type="chain" id="PRO_5036518516" description="Dirigent protein" evidence="1">
    <location>
        <begin position="20"/>
        <end position="417"/>
    </location>
</feature>
<sequence length="417" mass="41643">MSKLFILSMLLLATTLATSTRILTDVTSLPDPIPPSEVDIPATEAEATPVSVASATNAAVTPIPDSDAPPLTTTSPATNNVVAPVSDEPAPVVAPVPEVGDSDDPPLTTASPATNAAATPVSDEPAPIDAPPLTTPTAAPTANPAVALVPDEPAPIAAPVPEHPNSGTPPLTTSSGGGVAGAGAAGGVAGDGPTFSFFMHDILGGSNPSGRAVAGIVANSDANNLPFSKNNNQFFPINGGVPLNTVNGVVNNNNLPFLVGLNGSPSSTVVQNNGNNVVSGGGSQPFVTAGQLPAGLTLQQLTFGSVTVVDNEITAGHELGSAVLGRAQGFYLTSSSDGSSHTLALTAVFHGGEVFDTVSFFGVHRTATPISHIAVVGGTGKYENAKGFAAIEALPQVDQHTTDGVETITHFTVYLTP</sequence>
<evidence type="ECO:0000313" key="4">
    <source>
        <dbReference type="Proteomes" id="UP000298416"/>
    </source>
</evidence>
<accession>A0A8X8WYA2</accession>
<reference evidence="3" key="2">
    <citation type="submission" date="2020-08" db="EMBL/GenBank/DDBJ databases">
        <title>Plant Genome Project.</title>
        <authorList>
            <person name="Zhang R.-G."/>
        </authorList>
    </citation>
    <scope>NUCLEOTIDE SEQUENCE</scope>
    <source>
        <strain evidence="3">Huo1</strain>
        <tissue evidence="3">Leaf</tissue>
    </source>
</reference>
<comment type="function">
    <text evidence="1">Dirigent proteins impart stereoselectivity on the phenoxy radical-coupling reaction, yielding optically active lignans from two molecules of coniferyl alcohol in the biosynthesis of lignans, flavonolignans, and alkaloids and thus plays a central role in plant secondary metabolism.</text>
</comment>
<keyword evidence="1" id="KW-0052">Apoplast</keyword>